<feature type="transmembrane region" description="Helical" evidence="5">
    <location>
        <begin position="403"/>
        <end position="429"/>
    </location>
</feature>
<gene>
    <name evidence="7" type="primary">Necator_chrII.g4947</name>
    <name evidence="7" type="ORF">RB195_017155</name>
</gene>
<dbReference type="Proteomes" id="UP001303046">
    <property type="component" value="Unassembled WGS sequence"/>
</dbReference>
<evidence type="ECO:0000256" key="2">
    <source>
        <dbReference type="ARBA" id="ARBA00022692"/>
    </source>
</evidence>
<dbReference type="InterPro" id="IPR013057">
    <property type="entry name" value="AA_transpt_TM"/>
</dbReference>
<evidence type="ECO:0000256" key="4">
    <source>
        <dbReference type="ARBA" id="ARBA00023136"/>
    </source>
</evidence>
<evidence type="ECO:0000256" key="1">
    <source>
        <dbReference type="ARBA" id="ARBA00004141"/>
    </source>
</evidence>
<evidence type="ECO:0000256" key="5">
    <source>
        <dbReference type="SAM" id="Phobius"/>
    </source>
</evidence>
<feature type="domain" description="Amino acid transporter transmembrane" evidence="6">
    <location>
        <begin position="117"/>
        <end position="437"/>
    </location>
</feature>
<feature type="domain" description="Amino acid transporter transmembrane" evidence="6">
    <location>
        <begin position="2"/>
        <end position="65"/>
    </location>
</feature>
<reference evidence="7 8" key="1">
    <citation type="submission" date="2023-08" db="EMBL/GenBank/DDBJ databases">
        <title>A Necator americanus chromosomal reference genome.</title>
        <authorList>
            <person name="Ilik V."/>
            <person name="Petrzelkova K.J."/>
            <person name="Pardy F."/>
            <person name="Fuh T."/>
            <person name="Niatou-Singa F.S."/>
            <person name="Gouil Q."/>
            <person name="Baker L."/>
            <person name="Ritchie M.E."/>
            <person name="Jex A.R."/>
            <person name="Gazzola D."/>
            <person name="Li H."/>
            <person name="Toshio Fujiwara R."/>
            <person name="Zhan B."/>
            <person name="Aroian R.V."/>
            <person name="Pafco B."/>
            <person name="Schwarz E.M."/>
        </authorList>
    </citation>
    <scope>NUCLEOTIDE SEQUENCE [LARGE SCALE GENOMIC DNA]</scope>
    <source>
        <strain evidence="7 8">Aroian</strain>
        <tissue evidence="7">Whole animal</tissue>
    </source>
</reference>
<keyword evidence="2 5" id="KW-0812">Transmembrane</keyword>
<feature type="transmembrane region" description="Helical" evidence="5">
    <location>
        <begin position="7"/>
        <end position="27"/>
    </location>
</feature>
<feature type="transmembrane region" description="Helical" evidence="5">
    <location>
        <begin position="288"/>
        <end position="314"/>
    </location>
</feature>
<evidence type="ECO:0000256" key="3">
    <source>
        <dbReference type="ARBA" id="ARBA00022989"/>
    </source>
</evidence>
<feature type="transmembrane region" description="Helical" evidence="5">
    <location>
        <begin position="33"/>
        <end position="55"/>
    </location>
</feature>
<dbReference type="PANTHER" id="PTHR22950:SF217">
    <property type="entry name" value="AMINO ACID TRANSPORTER TRANSMEMBRANE DOMAIN-CONTAINING PROTEIN"/>
    <property type="match status" value="1"/>
</dbReference>
<evidence type="ECO:0000313" key="7">
    <source>
        <dbReference type="EMBL" id="KAK6733228.1"/>
    </source>
</evidence>
<keyword evidence="4 5" id="KW-0472">Membrane</keyword>
<feature type="transmembrane region" description="Helical" evidence="5">
    <location>
        <begin position="373"/>
        <end position="397"/>
    </location>
</feature>
<protein>
    <recommendedName>
        <fullName evidence="6">Amino acid transporter transmembrane domain-containing protein</fullName>
    </recommendedName>
</protein>
<feature type="transmembrane region" description="Helical" evidence="5">
    <location>
        <begin position="152"/>
        <end position="173"/>
    </location>
</feature>
<dbReference type="EMBL" id="JAVFWL010000002">
    <property type="protein sequence ID" value="KAK6733228.1"/>
    <property type="molecule type" value="Genomic_DNA"/>
</dbReference>
<name>A0ABR1C3W4_NECAM</name>
<dbReference type="PANTHER" id="PTHR22950">
    <property type="entry name" value="AMINO ACID TRANSPORTER"/>
    <property type="match status" value="1"/>
</dbReference>
<feature type="transmembrane region" description="Helical" evidence="5">
    <location>
        <begin position="219"/>
        <end position="238"/>
    </location>
</feature>
<feature type="transmembrane region" description="Helical" evidence="5">
    <location>
        <begin position="258"/>
        <end position="276"/>
    </location>
</feature>
<organism evidence="7 8">
    <name type="scientific">Necator americanus</name>
    <name type="common">Human hookworm</name>
    <dbReference type="NCBI Taxonomy" id="51031"/>
    <lineage>
        <taxon>Eukaryota</taxon>
        <taxon>Metazoa</taxon>
        <taxon>Ecdysozoa</taxon>
        <taxon>Nematoda</taxon>
        <taxon>Chromadorea</taxon>
        <taxon>Rhabditida</taxon>
        <taxon>Rhabditina</taxon>
        <taxon>Rhabditomorpha</taxon>
        <taxon>Strongyloidea</taxon>
        <taxon>Ancylostomatidae</taxon>
        <taxon>Bunostominae</taxon>
        <taxon>Necator</taxon>
    </lineage>
</organism>
<proteinExistence type="predicted"/>
<evidence type="ECO:0000259" key="6">
    <source>
        <dbReference type="Pfam" id="PF01490"/>
    </source>
</evidence>
<comment type="subcellular location">
    <subcellularLocation>
        <location evidence="1">Membrane</location>
        <topology evidence="1">Multi-pass membrane protein</topology>
    </subcellularLocation>
</comment>
<sequence>MISSRYAMVNLVKTMTGVGAFAVPVAFQQAGLWMGIILAILLGGFVNAHSFVKLVRCSQYLSKKKQLERTDTNKVATMSIQMTNSLENTRHNTSDTSKNGLERRTFEKQVEETKVREAEEKRVALNYGDMAGEAFATRKSKYLKKLAKPMKIAVNICVIGLQLGICSAFYIFVVDHAKEVLDHLLSKDLSRDMLFFAILPFFILVATVRSLVLLSWIGLIGNILVIGAILIIIVQMILMKHIPLSQLPAFTTIEGVTLAAGGIIYAFSAQGVVLPLENKMKRPQDMLGFFGVISLSCALICVLYCTSGFLGFITYGDSLEGSITLNLTNSPLDFSVKVMLLLMTYCGYLIQHYPVVDMLMKPIEHRFESSPRYVILLVEYIIRFAVVFLTFGLAYAIPNFKEIIPFVGVTTGMMLSLIFPPLLETVVFFNQWRRGNTFMLVFNNFFHERRQRLDSSLLFQHVLSSPFCKKVCLSLALDNFRLLEKAVYKELLLD</sequence>
<evidence type="ECO:0000313" key="8">
    <source>
        <dbReference type="Proteomes" id="UP001303046"/>
    </source>
</evidence>
<feature type="transmembrane region" description="Helical" evidence="5">
    <location>
        <begin position="193"/>
        <end position="212"/>
    </location>
</feature>
<comment type="caution">
    <text evidence="7">The sequence shown here is derived from an EMBL/GenBank/DDBJ whole genome shotgun (WGS) entry which is preliminary data.</text>
</comment>
<accession>A0ABR1C3W4</accession>
<dbReference type="Pfam" id="PF01490">
    <property type="entry name" value="Aa_trans"/>
    <property type="match status" value="2"/>
</dbReference>
<keyword evidence="8" id="KW-1185">Reference proteome</keyword>
<keyword evidence="3 5" id="KW-1133">Transmembrane helix</keyword>
<feature type="transmembrane region" description="Helical" evidence="5">
    <location>
        <begin position="334"/>
        <end position="353"/>
    </location>
</feature>